<comment type="catalytic activity">
    <reaction evidence="12 13">
        <text>GMP + ATP = GDP + ADP</text>
        <dbReference type="Rhea" id="RHEA:20780"/>
        <dbReference type="ChEBI" id="CHEBI:30616"/>
        <dbReference type="ChEBI" id="CHEBI:58115"/>
        <dbReference type="ChEBI" id="CHEBI:58189"/>
        <dbReference type="ChEBI" id="CHEBI:456216"/>
        <dbReference type="EC" id="2.7.4.8"/>
    </reaction>
</comment>
<dbReference type="CDD" id="cd00071">
    <property type="entry name" value="GMPK"/>
    <property type="match status" value="1"/>
</dbReference>
<evidence type="ECO:0000256" key="1">
    <source>
        <dbReference type="ARBA" id="ARBA00003531"/>
    </source>
</evidence>
<dbReference type="GO" id="GO:0005829">
    <property type="term" value="C:cytosol"/>
    <property type="evidence" value="ECO:0007669"/>
    <property type="project" value="TreeGrafter"/>
</dbReference>
<feature type="binding site" evidence="13">
    <location>
        <begin position="12"/>
        <end position="19"/>
    </location>
    <ligand>
        <name>ATP</name>
        <dbReference type="ChEBI" id="CHEBI:30616"/>
    </ligand>
</feature>
<dbReference type="SUPFAM" id="SSF52540">
    <property type="entry name" value="P-loop containing nucleoside triphosphate hydrolases"/>
    <property type="match status" value="1"/>
</dbReference>
<dbReference type="InterPro" id="IPR027417">
    <property type="entry name" value="P-loop_NTPase"/>
</dbReference>
<feature type="domain" description="Guanylate kinase-like" evidence="14">
    <location>
        <begin position="5"/>
        <end position="182"/>
    </location>
</feature>
<dbReference type="InterPro" id="IPR008145">
    <property type="entry name" value="GK/Ca_channel_bsu"/>
</dbReference>
<keyword evidence="8 13" id="KW-0547">Nucleotide-binding</keyword>
<comment type="similarity">
    <text evidence="3 13">Belongs to the guanylate kinase family.</text>
</comment>
<dbReference type="GO" id="GO:0004385">
    <property type="term" value="F:GMP kinase activity"/>
    <property type="evidence" value="ECO:0007669"/>
    <property type="project" value="UniProtKB-UniRule"/>
</dbReference>
<dbReference type="Gene3D" id="3.40.50.300">
    <property type="entry name" value="P-loop containing nucleotide triphosphate hydrolases"/>
    <property type="match status" value="1"/>
</dbReference>
<dbReference type="FunFam" id="3.30.63.10:FF:000002">
    <property type="entry name" value="Guanylate kinase 1"/>
    <property type="match status" value="1"/>
</dbReference>
<reference evidence="15 16" key="1">
    <citation type="submission" date="2015-10" db="EMBL/GenBank/DDBJ databases">
        <title>Butyribacter intestini gen. nov., sp. nov., a butyric acid-producing bacterium of the family Lachnospiraceae isolated from the human faeces.</title>
        <authorList>
            <person name="Zou Y."/>
            <person name="Xue W."/>
            <person name="Luo G."/>
            <person name="Lv M."/>
        </authorList>
    </citation>
    <scope>NUCLEOTIDE SEQUENCE [LARGE SCALE GENOMIC DNA]</scope>
    <source>
        <strain evidence="15 16">TF01-11</strain>
    </source>
</reference>
<dbReference type="FunFam" id="3.40.50.300:FF:000855">
    <property type="entry name" value="Guanylate kinase"/>
    <property type="match status" value="1"/>
</dbReference>
<dbReference type="Proteomes" id="UP000050833">
    <property type="component" value="Unassembled WGS sequence"/>
</dbReference>
<evidence type="ECO:0000256" key="5">
    <source>
        <dbReference type="ARBA" id="ARBA00016296"/>
    </source>
</evidence>
<evidence type="ECO:0000256" key="2">
    <source>
        <dbReference type="ARBA" id="ARBA00004496"/>
    </source>
</evidence>
<evidence type="ECO:0000256" key="11">
    <source>
        <dbReference type="ARBA" id="ARBA00030128"/>
    </source>
</evidence>
<name>A0AAW3JXA7_9FIRM</name>
<dbReference type="GO" id="GO:0005524">
    <property type="term" value="F:ATP binding"/>
    <property type="evidence" value="ECO:0007669"/>
    <property type="project" value="UniProtKB-UniRule"/>
</dbReference>
<evidence type="ECO:0000256" key="4">
    <source>
        <dbReference type="ARBA" id="ARBA00012961"/>
    </source>
</evidence>
<dbReference type="PANTHER" id="PTHR23117">
    <property type="entry name" value="GUANYLATE KINASE-RELATED"/>
    <property type="match status" value="1"/>
</dbReference>
<evidence type="ECO:0000256" key="13">
    <source>
        <dbReference type="HAMAP-Rule" id="MF_00328"/>
    </source>
</evidence>
<comment type="caution">
    <text evidence="15">The sequence shown here is derived from an EMBL/GenBank/DDBJ whole genome shotgun (WGS) entry which is preliminary data.</text>
</comment>
<evidence type="ECO:0000256" key="8">
    <source>
        <dbReference type="ARBA" id="ARBA00022741"/>
    </source>
</evidence>
<dbReference type="AlphaFoldDB" id="A0AAW3JXA7"/>
<dbReference type="InterPro" id="IPR020590">
    <property type="entry name" value="Guanylate_kinase_CS"/>
</dbReference>
<accession>A0AAW3JXA7</accession>
<keyword evidence="7 13" id="KW-0808">Transferase</keyword>
<dbReference type="EMBL" id="LLKB01000001">
    <property type="protein sequence ID" value="KQC86576.1"/>
    <property type="molecule type" value="Genomic_DNA"/>
</dbReference>
<keyword evidence="6 13" id="KW-0963">Cytoplasm</keyword>
<dbReference type="InterPro" id="IPR008144">
    <property type="entry name" value="Guanylate_kin-like_dom"/>
</dbReference>
<evidence type="ECO:0000256" key="9">
    <source>
        <dbReference type="ARBA" id="ARBA00022777"/>
    </source>
</evidence>
<evidence type="ECO:0000313" key="15">
    <source>
        <dbReference type="EMBL" id="KQC86576.1"/>
    </source>
</evidence>
<gene>
    <name evidence="13" type="primary">gmk</name>
    <name evidence="15" type="ORF">APZ18_05230</name>
</gene>
<sequence length="206" mass="23629">MSKKGILAIISGFSGAGKGTVVNRLLEKESYAVSISATTRKPRTGEVDGQNYFFRTKDEFEKMIANEQLIEYAEYVGNYYGTPKDYVFKKLDEGFDVILEIEMQGALKVKEKFPETALIFITPPSADELKKRLVGRGTETAEQIEKRMSRAVDECPYMNQYDYIIVNDDLDECVDEIHRLLQSIHNAKENQQELINMITEDLKKYK</sequence>
<comment type="function">
    <text evidence="1 13">Essential for recycling GMP and indirectly, cGMP.</text>
</comment>
<dbReference type="InterPro" id="IPR017665">
    <property type="entry name" value="Guanylate_kinase"/>
</dbReference>
<dbReference type="SMART" id="SM00072">
    <property type="entry name" value="GuKc"/>
    <property type="match status" value="1"/>
</dbReference>
<evidence type="ECO:0000256" key="12">
    <source>
        <dbReference type="ARBA" id="ARBA00048594"/>
    </source>
</evidence>
<dbReference type="Pfam" id="PF00625">
    <property type="entry name" value="Guanylate_kin"/>
    <property type="match status" value="1"/>
</dbReference>
<dbReference type="PROSITE" id="PS50052">
    <property type="entry name" value="GUANYLATE_KINASE_2"/>
    <property type="match status" value="1"/>
</dbReference>
<proteinExistence type="inferred from homology"/>
<organism evidence="15 16">
    <name type="scientific">Butyribacter intestini</name>
    <dbReference type="NCBI Taxonomy" id="1703332"/>
    <lineage>
        <taxon>Bacteria</taxon>
        <taxon>Bacillati</taxon>
        <taxon>Bacillota</taxon>
        <taxon>Clostridia</taxon>
        <taxon>Lachnospirales</taxon>
        <taxon>Lachnospiraceae</taxon>
        <taxon>Butyribacter</taxon>
    </lineage>
</organism>
<evidence type="ECO:0000259" key="14">
    <source>
        <dbReference type="PROSITE" id="PS50052"/>
    </source>
</evidence>
<keyword evidence="9 13" id="KW-0418">Kinase</keyword>
<dbReference type="PANTHER" id="PTHR23117:SF13">
    <property type="entry name" value="GUANYLATE KINASE"/>
    <property type="match status" value="1"/>
</dbReference>
<keyword evidence="16" id="KW-1185">Reference proteome</keyword>
<keyword evidence="10 13" id="KW-0067">ATP-binding</keyword>
<evidence type="ECO:0000256" key="7">
    <source>
        <dbReference type="ARBA" id="ARBA00022679"/>
    </source>
</evidence>
<evidence type="ECO:0000256" key="6">
    <source>
        <dbReference type="ARBA" id="ARBA00022490"/>
    </source>
</evidence>
<evidence type="ECO:0000256" key="10">
    <source>
        <dbReference type="ARBA" id="ARBA00022840"/>
    </source>
</evidence>
<evidence type="ECO:0000256" key="3">
    <source>
        <dbReference type="ARBA" id="ARBA00005790"/>
    </source>
</evidence>
<dbReference type="Gene3D" id="3.30.63.10">
    <property type="entry name" value="Guanylate Kinase phosphate binding domain"/>
    <property type="match status" value="1"/>
</dbReference>
<comment type="subcellular location">
    <subcellularLocation>
        <location evidence="2 13">Cytoplasm</location>
    </subcellularLocation>
</comment>
<evidence type="ECO:0000313" key="16">
    <source>
        <dbReference type="Proteomes" id="UP000050833"/>
    </source>
</evidence>
<dbReference type="PROSITE" id="PS00856">
    <property type="entry name" value="GUANYLATE_KINASE_1"/>
    <property type="match status" value="1"/>
</dbReference>
<dbReference type="RefSeq" id="WP_055942260.1">
    <property type="nucleotide sequence ID" value="NZ_JAQDCV010000001.1"/>
</dbReference>
<dbReference type="HAMAP" id="MF_00328">
    <property type="entry name" value="Guanylate_kinase"/>
    <property type="match status" value="1"/>
</dbReference>
<dbReference type="EC" id="2.7.4.8" evidence="4 13"/>
<protein>
    <recommendedName>
        <fullName evidence="5 13">Guanylate kinase</fullName>
        <ecNumber evidence="4 13">2.7.4.8</ecNumber>
    </recommendedName>
    <alternativeName>
        <fullName evidence="11 13">GMP kinase</fullName>
    </alternativeName>
</protein>
<dbReference type="NCBIfam" id="TIGR03263">
    <property type="entry name" value="guanyl_kin"/>
    <property type="match status" value="1"/>
</dbReference>